<protein>
    <submittedName>
        <fullName evidence="1">Uncharacterized protein</fullName>
    </submittedName>
</protein>
<dbReference type="Proteomes" id="UP001153332">
    <property type="component" value="Unassembled WGS sequence"/>
</dbReference>
<organism evidence="1 2">
    <name type="scientific">Lasiodiplodia mahajangana</name>
    <dbReference type="NCBI Taxonomy" id="1108764"/>
    <lineage>
        <taxon>Eukaryota</taxon>
        <taxon>Fungi</taxon>
        <taxon>Dikarya</taxon>
        <taxon>Ascomycota</taxon>
        <taxon>Pezizomycotina</taxon>
        <taxon>Dothideomycetes</taxon>
        <taxon>Dothideomycetes incertae sedis</taxon>
        <taxon>Botryosphaeriales</taxon>
        <taxon>Botryosphaeriaceae</taxon>
        <taxon>Lasiodiplodia</taxon>
    </lineage>
</organism>
<keyword evidence="2" id="KW-1185">Reference proteome</keyword>
<dbReference type="EMBL" id="JAPUUL010002296">
    <property type="protein sequence ID" value="KAJ8125560.1"/>
    <property type="molecule type" value="Genomic_DNA"/>
</dbReference>
<comment type="caution">
    <text evidence="1">The sequence shown here is derived from an EMBL/GenBank/DDBJ whole genome shotgun (WGS) entry which is preliminary data.</text>
</comment>
<sequence length="393" mass="42595">MALRTPPLLEPYLRLPHEASLILLTGVLGSSTNWLVHRYLYSLLASQSSSPHSLSRQNELSENIDVEPQQQHISVVFVSFLRDYAFWKDGSRRLGLDLDAATKKGSFVFVDGLTGLFAPSLDHGRRQPVIADNSGKRVLVTATTDHLRRTLEDAVAHLRVANSGTQTVLVIDQPDVLLATAGDTMSGQGLRDTILGLREGTSLEKEHASLALSLAHDAHLVMSLRMLETGTAKDVSGVLRVTPGGDEEITATSVEDRELLYFIRGDGSVRVFERGHRKEQMPVANPKPQPGNAREFPAKRTCTFMSLKGGFGVLLDTSLEVVLEAAGDILEVPHAASADGLSALGLLAPVVCNHQISSTHQVNAISRGEDGRRPSIRDRDRRTLSGLSRGVSA</sequence>
<name>A0ACC2JDQ6_9PEZI</name>
<evidence type="ECO:0000313" key="1">
    <source>
        <dbReference type="EMBL" id="KAJ8125560.1"/>
    </source>
</evidence>
<gene>
    <name evidence="1" type="ORF">O1611_g8080</name>
</gene>
<reference evidence="1" key="1">
    <citation type="submission" date="2022-12" db="EMBL/GenBank/DDBJ databases">
        <title>Genome Sequence of Lasiodiplodia mahajangana.</title>
        <authorList>
            <person name="Buettner E."/>
        </authorList>
    </citation>
    <scope>NUCLEOTIDE SEQUENCE</scope>
    <source>
        <strain evidence="1">VT137</strain>
    </source>
</reference>
<evidence type="ECO:0000313" key="2">
    <source>
        <dbReference type="Proteomes" id="UP001153332"/>
    </source>
</evidence>
<accession>A0ACC2JDQ6</accession>
<proteinExistence type="predicted"/>